<proteinExistence type="predicted"/>
<reference evidence="1" key="1">
    <citation type="submission" date="2013-07" db="EMBL/GenBank/DDBJ databases">
        <title>The genome of Eucalyptus grandis.</title>
        <authorList>
            <person name="Schmutz J."/>
            <person name="Hayes R."/>
            <person name="Myburg A."/>
            <person name="Tuskan G."/>
            <person name="Grattapaglia D."/>
            <person name="Rokhsar D.S."/>
        </authorList>
    </citation>
    <scope>NUCLEOTIDE SEQUENCE</scope>
    <source>
        <tissue evidence="1">Leaf extractions</tissue>
    </source>
</reference>
<dbReference type="Gramene" id="KCW56774">
    <property type="protein sequence ID" value="KCW56774"/>
    <property type="gene ID" value="EUGRSUZ_I02448"/>
</dbReference>
<sequence length="74" mass="8197">MGKDQLTGYVFLKICNLACYSSVIQINGFLSIQILETLFCSYKHAAHRNGNHFMLDLPLSNVNAASINCSSQKT</sequence>
<dbReference type="AlphaFoldDB" id="A0A059ASL5"/>
<dbReference type="EMBL" id="KK198761">
    <property type="protein sequence ID" value="KCW56775.1"/>
    <property type="molecule type" value="Genomic_DNA"/>
</dbReference>
<dbReference type="EMBL" id="KK198761">
    <property type="protein sequence ID" value="KCW56773.1"/>
    <property type="molecule type" value="Genomic_DNA"/>
</dbReference>
<accession>A0A059ASL5</accession>
<evidence type="ECO:0000313" key="1">
    <source>
        <dbReference type="EMBL" id="KCW56774.1"/>
    </source>
</evidence>
<protein>
    <submittedName>
        <fullName evidence="1">Uncharacterized protein</fullName>
    </submittedName>
</protein>
<organism evidence="1">
    <name type="scientific">Eucalyptus grandis</name>
    <name type="common">Flooded gum</name>
    <dbReference type="NCBI Taxonomy" id="71139"/>
    <lineage>
        <taxon>Eukaryota</taxon>
        <taxon>Viridiplantae</taxon>
        <taxon>Streptophyta</taxon>
        <taxon>Embryophyta</taxon>
        <taxon>Tracheophyta</taxon>
        <taxon>Spermatophyta</taxon>
        <taxon>Magnoliopsida</taxon>
        <taxon>eudicotyledons</taxon>
        <taxon>Gunneridae</taxon>
        <taxon>Pentapetalae</taxon>
        <taxon>rosids</taxon>
        <taxon>malvids</taxon>
        <taxon>Myrtales</taxon>
        <taxon>Myrtaceae</taxon>
        <taxon>Myrtoideae</taxon>
        <taxon>Eucalypteae</taxon>
        <taxon>Eucalyptus</taxon>
    </lineage>
</organism>
<dbReference type="EMBL" id="KK198761">
    <property type="protein sequence ID" value="KCW56774.1"/>
    <property type="molecule type" value="Genomic_DNA"/>
</dbReference>
<gene>
    <name evidence="1" type="ORF">EUGRSUZ_I02448</name>
</gene>
<dbReference type="Gramene" id="KCW56775">
    <property type="protein sequence ID" value="KCW56775"/>
    <property type="gene ID" value="EUGRSUZ_I02448"/>
</dbReference>
<dbReference type="Gramene" id="KCW56773">
    <property type="protein sequence ID" value="KCW56773"/>
    <property type="gene ID" value="EUGRSUZ_I02448"/>
</dbReference>
<name>A0A059ASL5_EUCGR</name>